<dbReference type="InterPro" id="IPR036770">
    <property type="entry name" value="Ankyrin_rpt-contain_sf"/>
</dbReference>
<accession>A0A132NR72</accession>
<feature type="region of interest" description="Disordered" evidence="4">
    <location>
        <begin position="239"/>
        <end position="263"/>
    </location>
</feature>
<evidence type="ECO:0000313" key="5">
    <source>
        <dbReference type="EMBL" id="KWX12574.1"/>
    </source>
</evidence>
<proteinExistence type="predicted"/>
<dbReference type="AlphaFoldDB" id="A0A132NR72"/>
<feature type="repeat" description="ANK" evidence="3">
    <location>
        <begin position="88"/>
        <end position="120"/>
    </location>
</feature>
<dbReference type="OrthoDB" id="194358at2759"/>
<keyword evidence="1" id="KW-0677">Repeat</keyword>
<dbReference type="PROSITE" id="PS50088">
    <property type="entry name" value="ANK_REPEAT"/>
    <property type="match status" value="2"/>
</dbReference>
<evidence type="ECO:0000256" key="1">
    <source>
        <dbReference type="ARBA" id="ARBA00022737"/>
    </source>
</evidence>
<organism evidence="5 6">
    <name type="scientific">Giardia duodenalis assemblage B</name>
    <dbReference type="NCBI Taxonomy" id="1394984"/>
    <lineage>
        <taxon>Eukaryota</taxon>
        <taxon>Metamonada</taxon>
        <taxon>Diplomonadida</taxon>
        <taxon>Hexamitidae</taxon>
        <taxon>Giardiinae</taxon>
        <taxon>Giardia</taxon>
    </lineage>
</organism>
<dbReference type="Pfam" id="PF12796">
    <property type="entry name" value="Ank_2"/>
    <property type="match status" value="1"/>
</dbReference>
<feature type="compositionally biased region" description="Low complexity" evidence="4">
    <location>
        <begin position="239"/>
        <end position="250"/>
    </location>
</feature>
<keyword evidence="2 3" id="KW-0040">ANK repeat</keyword>
<evidence type="ECO:0000256" key="2">
    <source>
        <dbReference type="ARBA" id="ARBA00023043"/>
    </source>
</evidence>
<dbReference type="InterPro" id="IPR002110">
    <property type="entry name" value="Ankyrin_rpt"/>
</dbReference>
<gene>
    <name evidence="5" type="ORF">QR46_3454</name>
</gene>
<protein>
    <submittedName>
        <fullName evidence="5">GA binding protein beta-1 chain</fullName>
    </submittedName>
</protein>
<dbReference type="SMART" id="SM00248">
    <property type="entry name" value="ANK"/>
    <property type="match status" value="3"/>
</dbReference>
<evidence type="ECO:0000256" key="3">
    <source>
        <dbReference type="PROSITE-ProRule" id="PRU00023"/>
    </source>
</evidence>
<dbReference type="PROSITE" id="PS50297">
    <property type="entry name" value="ANK_REP_REGION"/>
    <property type="match status" value="2"/>
</dbReference>
<dbReference type="EMBL" id="JXTI01000110">
    <property type="protein sequence ID" value="KWX12574.1"/>
    <property type="molecule type" value="Genomic_DNA"/>
</dbReference>
<dbReference type="PANTHER" id="PTHR24198:SF165">
    <property type="entry name" value="ANKYRIN REPEAT-CONTAINING PROTEIN-RELATED"/>
    <property type="match status" value="1"/>
</dbReference>
<sequence length="263" mass="29564">MPKIVCDACVCTFKDILRKLRYSTLRHQNQDIFVLGTGEAQVLRNTHSMNKTEHLLVELFTAYAYDGDLDRMERVFVKATFPLQKCSFNEPPVHIAVANGDVDTLEYLFKKGFDLNVVDPAIHGGTVVHRCAISNDLSMLTYLLAHKAYLDLDITDDQGRTPLHIACIKGHPDIAHALIDSGASTDILDIDGKPPRYYADANRLSSVSARLPPFQYDWESIAKRKTDELRRNLLYVEASPRVASSSTSTSRKAKSTCKQSRKY</sequence>
<dbReference type="SUPFAM" id="SSF48403">
    <property type="entry name" value="Ankyrin repeat"/>
    <property type="match status" value="1"/>
</dbReference>
<comment type="caution">
    <text evidence="5">The sequence shown here is derived from an EMBL/GenBank/DDBJ whole genome shotgun (WGS) entry which is preliminary data.</text>
</comment>
<feature type="repeat" description="ANK" evidence="3">
    <location>
        <begin position="158"/>
        <end position="190"/>
    </location>
</feature>
<dbReference type="PANTHER" id="PTHR24198">
    <property type="entry name" value="ANKYRIN REPEAT AND PROTEIN KINASE DOMAIN-CONTAINING PROTEIN"/>
    <property type="match status" value="1"/>
</dbReference>
<reference evidence="5 6" key="1">
    <citation type="journal article" date="2015" name="Mol. Biochem. Parasitol.">
        <title>Identification of polymorphic genes for use in assemblage B genotyping assays through comparative genomics of multiple assemblage B Giardia duodenalis isolates.</title>
        <authorList>
            <person name="Wielinga C."/>
            <person name="Thompson R.C."/>
            <person name="Monis P."/>
            <person name="Ryan U."/>
        </authorList>
    </citation>
    <scope>NUCLEOTIDE SEQUENCE [LARGE SCALE GENOMIC DNA]</scope>
    <source>
        <strain evidence="5 6">BAH15c1</strain>
    </source>
</reference>
<evidence type="ECO:0000313" key="6">
    <source>
        <dbReference type="Proteomes" id="UP000070089"/>
    </source>
</evidence>
<dbReference type="Gene3D" id="1.25.40.20">
    <property type="entry name" value="Ankyrin repeat-containing domain"/>
    <property type="match status" value="1"/>
</dbReference>
<feature type="compositionally biased region" description="Basic residues" evidence="4">
    <location>
        <begin position="251"/>
        <end position="263"/>
    </location>
</feature>
<evidence type="ECO:0000256" key="4">
    <source>
        <dbReference type="SAM" id="MobiDB-lite"/>
    </source>
</evidence>
<dbReference type="VEuPathDB" id="GiardiaDB:QR46_3454"/>
<dbReference type="Proteomes" id="UP000070089">
    <property type="component" value="Unassembled WGS sequence"/>
</dbReference>
<name>A0A132NR72_GIAIN</name>